<dbReference type="PANTHER" id="PTHR46268">
    <property type="entry name" value="STRESS RESPONSE PROTEIN NHAX"/>
    <property type="match status" value="1"/>
</dbReference>
<name>A0ABV1K4W9_9PSEU</name>
<dbReference type="InterPro" id="IPR006016">
    <property type="entry name" value="UspA"/>
</dbReference>
<organism evidence="3 4">
    <name type="scientific">Pseudonocardia tropica</name>
    <dbReference type="NCBI Taxonomy" id="681289"/>
    <lineage>
        <taxon>Bacteria</taxon>
        <taxon>Bacillati</taxon>
        <taxon>Actinomycetota</taxon>
        <taxon>Actinomycetes</taxon>
        <taxon>Pseudonocardiales</taxon>
        <taxon>Pseudonocardiaceae</taxon>
        <taxon>Pseudonocardia</taxon>
    </lineage>
</organism>
<dbReference type="SUPFAM" id="SSF52402">
    <property type="entry name" value="Adenine nucleotide alpha hydrolases-like"/>
    <property type="match status" value="1"/>
</dbReference>
<evidence type="ECO:0000313" key="4">
    <source>
        <dbReference type="Proteomes" id="UP001464923"/>
    </source>
</evidence>
<dbReference type="PANTHER" id="PTHR46268:SF6">
    <property type="entry name" value="UNIVERSAL STRESS PROTEIN UP12"/>
    <property type="match status" value="1"/>
</dbReference>
<keyword evidence="4" id="KW-1185">Reference proteome</keyword>
<dbReference type="CDD" id="cd00293">
    <property type="entry name" value="USP-like"/>
    <property type="match status" value="1"/>
</dbReference>
<dbReference type="Gene3D" id="3.40.50.620">
    <property type="entry name" value="HUPs"/>
    <property type="match status" value="1"/>
</dbReference>
<dbReference type="EMBL" id="JBEDNP010000036">
    <property type="protein sequence ID" value="MEQ3542402.1"/>
    <property type="molecule type" value="Genomic_DNA"/>
</dbReference>
<evidence type="ECO:0000313" key="3">
    <source>
        <dbReference type="EMBL" id="MEQ3542402.1"/>
    </source>
</evidence>
<protein>
    <submittedName>
        <fullName evidence="3">Universal stress protein</fullName>
    </submittedName>
</protein>
<accession>A0ABV1K4W9</accession>
<evidence type="ECO:0000256" key="1">
    <source>
        <dbReference type="ARBA" id="ARBA00008791"/>
    </source>
</evidence>
<feature type="domain" description="UspA" evidence="2">
    <location>
        <begin position="27"/>
        <end position="166"/>
    </location>
</feature>
<comment type="similarity">
    <text evidence="1">Belongs to the universal stress protein A family.</text>
</comment>
<evidence type="ECO:0000259" key="2">
    <source>
        <dbReference type="Pfam" id="PF00582"/>
    </source>
</evidence>
<dbReference type="InterPro" id="IPR014729">
    <property type="entry name" value="Rossmann-like_a/b/a_fold"/>
</dbReference>
<dbReference type="Proteomes" id="UP001464923">
    <property type="component" value="Unassembled WGS sequence"/>
</dbReference>
<dbReference type="Pfam" id="PF00582">
    <property type="entry name" value="Usp"/>
    <property type="match status" value="1"/>
</dbReference>
<reference evidence="3 4" key="1">
    <citation type="submission" date="2024-03" db="EMBL/GenBank/DDBJ databases">
        <title>Draft genome sequence of Pseudonocardia tropica JCM 19149.</title>
        <authorList>
            <person name="Butdee W."/>
            <person name="Duangmal K."/>
        </authorList>
    </citation>
    <scope>NUCLEOTIDE SEQUENCE [LARGE SCALE GENOMIC DNA]</scope>
    <source>
        <strain evidence="3 4">JCM 19149</strain>
    </source>
</reference>
<gene>
    <name evidence="3" type="ORF">WHI96_26690</name>
</gene>
<comment type="caution">
    <text evidence="3">The sequence shown here is derived from an EMBL/GenBank/DDBJ whole genome shotgun (WGS) entry which is preliminary data.</text>
</comment>
<proteinExistence type="inferred from homology"/>
<sequence>MRRRSASWSCGCCSGEEMMVMEPVVGTVVVGYGRGEAGDRAVTTAADLAVRLSTELLVVHVVDAGDYPVDPDSASFEAEAQDALGVAHDHVAALMGGLADGPEWKQRTERGDPVTVLAELAESCSASMIVVGSRGGGPGGLLSRVLEPSVSHGLIRHQTRPVLVVPAGH</sequence>